<feature type="active site" description="Acyl-ester intermediate" evidence="3">
    <location>
        <position position="251"/>
    </location>
</feature>
<dbReference type="OMA" id="GIPTEWR"/>
<feature type="domain" description="Amidase" evidence="5">
    <location>
        <begin position="96"/>
        <end position="540"/>
    </location>
</feature>
<dbReference type="STRING" id="28573.A0A0U1M1J3"/>
<gene>
    <name evidence="6" type="ORF">PISL3812_06410</name>
</gene>
<dbReference type="InterPro" id="IPR036928">
    <property type="entry name" value="AS_sf"/>
</dbReference>
<accession>A0A0U1M1J3</accession>
<dbReference type="InterPro" id="IPR023631">
    <property type="entry name" value="Amidase_dom"/>
</dbReference>
<feature type="active site" description="Charge relay system" evidence="3">
    <location>
        <position position="227"/>
    </location>
</feature>
<dbReference type="SUPFAM" id="SSF75304">
    <property type="entry name" value="Amidase signature (AS) enzymes"/>
    <property type="match status" value="1"/>
</dbReference>
<organism evidence="6 7">
    <name type="scientific">Talaromyces islandicus</name>
    <name type="common">Penicillium islandicum</name>
    <dbReference type="NCBI Taxonomy" id="28573"/>
    <lineage>
        <taxon>Eukaryota</taxon>
        <taxon>Fungi</taxon>
        <taxon>Dikarya</taxon>
        <taxon>Ascomycota</taxon>
        <taxon>Pezizomycotina</taxon>
        <taxon>Eurotiomycetes</taxon>
        <taxon>Eurotiomycetidae</taxon>
        <taxon>Eurotiales</taxon>
        <taxon>Trichocomaceae</taxon>
        <taxon>Talaromyces</taxon>
        <taxon>Talaromyces sect. Islandici</taxon>
    </lineage>
</organism>
<evidence type="ECO:0000256" key="4">
    <source>
        <dbReference type="PIRSR" id="PIRSR001221-2"/>
    </source>
</evidence>
<reference evidence="6 7" key="1">
    <citation type="submission" date="2015-04" db="EMBL/GenBank/DDBJ databases">
        <authorList>
            <person name="Syromyatnikov M.Y."/>
            <person name="Popov V.N."/>
        </authorList>
    </citation>
    <scope>NUCLEOTIDE SEQUENCE [LARGE SCALE GENOMIC DNA]</scope>
    <source>
        <strain evidence="6">WF-38-12</strain>
    </source>
</reference>
<dbReference type="Gene3D" id="3.90.1300.10">
    <property type="entry name" value="Amidase signature (AS) domain"/>
    <property type="match status" value="1"/>
</dbReference>
<dbReference type="PANTHER" id="PTHR46072:SF6">
    <property type="entry name" value="AMIDASE, PUTATIVE (AFU_ORTHOLOGUE AFUA_1G14530)-RELATED"/>
    <property type="match status" value="1"/>
</dbReference>
<evidence type="ECO:0000313" key="7">
    <source>
        <dbReference type="Proteomes" id="UP000054383"/>
    </source>
</evidence>
<comment type="similarity">
    <text evidence="1">Belongs to the amidase family.</text>
</comment>
<protein>
    <submittedName>
        <fullName evidence="6">Acetamidase</fullName>
    </submittedName>
</protein>
<evidence type="ECO:0000313" key="6">
    <source>
        <dbReference type="EMBL" id="CRG89374.1"/>
    </source>
</evidence>
<name>A0A0U1M1J3_TALIS</name>
<dbReference type="OrthoDB" id="6428749at2759"/>
<evidence type="ECO:0000256" key="2">
    <source>
        <dbReference type="ARBA" id="ARBA00022801"/>
    </source>
</evidence>
<dbReference type="PIRSF" id="PIRSF001221">
    <property type="entry name" value="Amidase_fungi"/>
    <property type="match status" value="1"/>
</dbReference>
<feature type="binding site" evidence="4">
    <location>
        <position position="201"/>
    </location>
    <ligand>
        <name>substrate</name>
    </ligand>
</feature>
<proteinExistence type="inferred from homology"/>
<dbReference type="GO" id="GO:0016787">
    <property type="term" value="F:hydrolase activity"/>
    <property type="evidence" value="ECO:0007669"/>
    <property type="project" value="UniProtKB-KW"/>
</dbReference>
<evidence type="ECO:0000256" key="3">
    <source>
        <dbReference type="PIRSR" id="PIRSR001221-1"/>
    </source>
</evidence>
<dbReference type="Pfam" id="PF01425">
    <property type="entry name" value="Amidase"/>
    <property type="match status" value="1"/>
</dbReference>
<feature type="binding site" evidence="4">
    <location>
        <position position="227"/>
    </location>
    <ligand>
        <name>substrate</name>
    </ligand>
</feature>
<evidence type="ECO:0000256" key="1">
    <source>
        <dbReference type="ARBA" id="ARBA00009199"/>
    </source>
</evidence>
<keyword evidence="2" id="KW-0378">Hydrolase</keyword>
<sequence>MGSPSYIDISVRKWERLNSLIPSEWRLHDRYIPSGMKLSPFDSVHKLDCFEGDTGSLLGVPRACGILSGKEVEITEKWDIRGLLYEIAAKRLSSEDVTLAFCKRAAIAQQLTRCLTEPLFTSALEQARHLDDYLQKTGKLYGPLHGLPVTVKDTFNIKGVDSTVGITALAFKPASQDAPLVQLLRSLGAIIIAKTNVPQTMAFLDSVNHMFGRTLNPLNRLLTPGGSSGGEGVAVVMRASMIGFGTDIGGSIRIPAMYGKLRVALKPVAGPIGRSIQDIDTVMKELVPRAEFFGHDCIPALWPSLSVPKKKLRIGVLGSDGLVNPVPVISHMLKEVSGILARSKEYDIDIVKITPPAVMKKCLITSARLMDVDGAGPLLDLLAQTEEPLMPYLRGRTVRRSPTSIDKLYALCAERDQIEIEMRKKLWSWPPPAASTSESSGNPLDAIICPIAAHPVPKHDTYGNLSFTTTFVLLDYPTGTIPVRNLTEADLKLEYSDQDKPLSKWDEQNRIFWKTDRKVYLNTPLSVQVVVPRLHDHELCQVMDMVDTALKRHYLGDSKAML</sequence>
<keyword evidence="7" id="KW-1185">Reference proteome</keyword>
<evidence type="ECO:0000259" key="5">
    <source>
        <dbReference type="Pfam" id="PF01425"/>
    </source>
</evidence>
<dbReference type="EMBL" id="CVMT01000006">
    <property type="protein sequence ID" value="CRG89374.1"/>
    <property type="molecule type" value="Genomic_DNA"/>
</dbReference>
<dbReference type="Proteomes" id="UP000054383">
    <property type="component" value="Unassembled WGS sequence"/>
</dbReference>
<feature type="binding site" evidence="4">
    <location>
        <begin position="248"/>
        <end position="251"/>
    </location>
    <ligand>
        <name>substrate</name>
    </ligand>
</feature>
<feature type="active site" description="Charge relay system" evidence="3">
    <location>
        <position position="152"/>
    </location>
</feature>
<dbReference type="PANTHER" id="PTHR46072">
    <property type="entry name" value="AMIDASE-RELATED-RELATED"/>
    <property type="match status" value="1"/>
</dbReference>
<dbReference type="AlphaFoldDB" id="A0A0U1M1J3"/>